<sequence length="662" mass="70852">MLALLRPLLCALLLLSVIPAAAQDKQHITFDPVARITGTAGDTIVVKVTGRMDKGWHTYSTRETLGPEGLGPTPTFVSVEPGSVLKAAGKARFDKFKSVFDSSFMVTTEKVTGTFSISVPVRLNPKLQLGTNSATVIVNVQICDTMSCLPSKDYKVPVTVEITAVADPAVVAVAEADAPEQGGSEQPAATTSSTAASKPAVAASNAGDADIEAAKKEGLWSIFLLGLLVGFGSLATPCVYPMVPITVSFFTKRHEKAKGKQLRDALIFALGIILTFSLIGILISALWGASAVGQIASNPWINLGIGTLFFALAFNLFGAYEIQVPVGILNALNKKSQGDGLSSTFLMGLTFALISFTCTSAFVAGMIGSAAQGEYMGPAIGMVGFSVAFAAPFFLLALFPSLMTRMPRSGGWMNNVKVVLGFLELGFALKFFSTAEFVWGWGILPRDLFLAIWIGIAFLTVLYLVGTFRMKLDSPLESVSGLRAIFAVLFASVGFWLLSGIGAKPLGEIDALMPPLNYHEVLDAGSGNTSVTSAGVGGPVSDAKEVWFDDLDKAKAEAQRTGKPIFIDFTGFACTNCRWMELNMFPKSGIRSRMDKYVLVRLYTDRPSEPFISNQRMQETQYGTVALPLYVVLSREGTYIAKKAFTRNEQDFTTFLDAGLSS</sequence>
<dbReference type="STRING" id="1895771.BGO89_11145"/>
<name>A0A1M3KXC2_9BACT</name>
<feature type="transmembrane region" description="Helical" evidence="7">
    <location>
        <begin position="219"/>
        <end position="243"/>
    </location>
</feature>
<dbReference type="GO" id="GO:0045454">
    <property type="term" value="P:cell redox homeostasis"/>
    <property type="evidence" value="ECO:0007669"/>
    <property type="project" value="TreeGrafter"/>
</dbReference>
<dbReference type="PANTHER" id="PTHR32234:SF0">
    <property type="entry name" value="THIOL:DISULFIDE INTERCHANGE PROTEIN DSBD"/>
    <property type="match status" value="1"/>
</dbReference>
<evidence type="ECO:0000256" key="4">
    <source>
        <dbReference type="ARBA" id="ARBA00022989"/>
    </source>
</evidence>
<feature type="transmembrane region" description="Helical" evidence="7">
    <location>
        <begin position="264"/>
        <end position="288"/>
    </location>
</feature>
<dbReference type="GO" id="GO:0017004">
    <property type="term" value="P:cytochrome complex assembly"/>
    <property type="evidence" value="ECO:0007669"/>
    <property type="project" value="UniProtKB-KW"/>
</dbReference>
<accession>A0A1M3KXC2</accession>
<feature type="signal peptide" evidence="8">
    <location>
        <begin position="1"/>
        <end position="22"/>
    </location>
</feature>
<evidence type="ECO:0000256" key="1">
    <source>
        <dbReference type="ARBA" id="ARBA00004141"/>
    </source>
</evidence>
<evidence type="ECO:0000256" key="5">
    <source>
        <dbReference type="ARBA" id="ARBA00023136"/>
    </source>
</evidence>
<gene>
    <name evidence="10" type="ORF">BGO89_11145</name>
</gene>
<feature type="transmembrane region" description="Helical" evidence="7">
    <location>
        <begin position="379"/>
        <end position="399"/>
    </location>
</feature>
<keyword evidence="2 7" id="KW-0812">Transmembrane</keyword>
<evidence type="ECO:0000256" key="2">
    <source>
        <dbReference type="ARBA" id="ARBA00022692"/>
    </source>
</evidence>
<organism evidence="10 11">
    <name type="scientific">Candidatus Kapaibacterium thiocyanatum</name>
    <dbReference type="NCBI Taxonomy" id="1895771"/>
    <lineage>
        <taxon>Bacteria</taxon>
        <taxon>Pseudomonadati</taxon>
        <taxon>Candidatus Kapaibacteriota</taxon>
        <taxon>Candidatus Kapaibacteriia</taxon>
        <taxon>Candidatus Kapaibacteriales</taxon>
        <taxon>Candidatus Kapaibacteriaceae</taxon>
        <taxon>Candidatus Kapaibacterium</taxon>
    </lineage>
</organism>
<feature type="transmembrane region" description="Helical" evidence="7">
    <location>
        <begin position="419"/>
        <end position="442"/>
    </location>
</feature>
<dbReference type="Pfam" id="PF13899">
    <property type="entry name" value="Thioredoxin_7"/>
    <property type="match status" value="1"/>
</dbReference>
<dbReference type="Proteomes" id="UP000184233">
    <property type="component" value="Unassembled WGS sequence"/>
</dbReference>
<feature type="region of interest" description="Disordered" evidence="6">
    <location>
        <begin position="176"/>
        <end position="196"/>
    </location>
</feature>
<evidence type="ECO:0000256" key="3">
    <source>
        <dbReference type="ARBA" id="ARBA00022748"/>
    </source>
</evidence>
<dbReference type="Pfam" id="PF02683">
    <property type="entry name" value="DsbD_TM"/>
    <property type="match status" value="1"/>
</dbReference>
<feature type="chain" id="PRO_5012860910" description="Cytochrome C biogenesis protein transmembrane domain-containing protein" evidence="8">
    <location>
        <begin position="23"/>
        <end position="662"/>
    </location>
</feature>
<dbReference type="SUPFAM" id="SSF52833">
    <property type="entry name" value="Thioredoxin-like"/>
    <property type="match status" value="1"/>
</dbReference>
<keyword evidence="3" id="KW-0201">Cytochrome c-type biogenesis</keyword>
<evidence type="ECO:0000313" key="11">
    <source>
        <dbReference type="Proteomes" id="UP000184233"/>
    </source>
</evidence>
<feature type="transmembrane region" description="Helical" evidence="7">
    <location>
        <begin position="341"/>
        <end position="367"/>
    </location>
</feature>
<protein>
    <recommendedName>
        <fullName evidence="9">Cytochrome C biogenesis protein transmembrane domain-containing protein</fullName>
    </recommendedName>
</protein>
<keyword evidence="8" id="KW-0732">Signal</keyword>
<evidence type="ECO:0000256" key="8">
    <source>
        <dbReference type="SAM" id="SignalP"/>
    </source>
</evidence>
<dbReference type="PANTHER" id="PTHR32234">
    <property type="entry name" value="THIOL:DISULFIDE INTERCHANGE PROTEIN DSBD"/>
    <property type="match status" value="1"/>
</dbReference>
<evidence type="ECO:0000259" key="9">
    <source>
        <dbReference type="Pfam" id="PF02683"/>
    </source>
</evidence>
<evidence type="ECO:0000313" key="10">
    <source>
        <dbReference type="EMBL" id="OJX57058.1"/>
    </source>
</evidence>
<dbReference type="AlphaFoldDB" id="A0A1M3KXC2"/>
<comment type="caution">
    <text evidence="10">The sequence shown here is derived from an EMBL/GenBank/DDBJ whole genome shotgun (WGS) entry which is preliminary data.</text>
</comment>
<dbReference type="GO" id="GO:0015035">
    <property type="term" value="F:protein-disulfide reductase activity"/>
    <property type="evidence" value="ECO:0007669"/>
    <property type="project" value="TreeGrafter"/>
</dbReference>
<dbReference type="Gene3D" id="3.40.30.10">
    <property type="entry name" value="Glutaredoxin"/>
    <property type="match status" value="1"/>
</dbReference>
<dbReference type="GO" id="GO:0016020">
    <property type="term" value="C:membrane"/>
    <property type="evidence" value="ECO:0007669"/>
    <property type="project" value="UniProtKB-SubCell"/>
</dbReference>
<dbReference type="EMBL" id="MKVH01000024">
    <property type="protein sequence ID" value="OJX57058.1"/>
    <property type="molecule type" value="Genomic_DNA"/>
</dbReference>
<keyword evidence="5 7" id="KW-0472">Membrane</keyword>
<dbReference type="InterPro" id="IPR036249">
    <property type="entry name" value="Thioredoxin-like_sf"/>
</dbReference>
<proteinExistence type="predicted"/>
<feature type="transmembrane region" description="Helical" evidence="7">
    <location>
        <begin position="448"/>
        <end position="468"/>
    </location>
</feature>
<reference evidence="10 11" key="1">
    <citation type="submission" date="2016-09" db="EMBL/GenBank/DDBJ databases">
        <title>Genome-resolved meta-omics ties microbial dynamics to process performance in biotechnology for thiocyanate degradation.</title>
        <authorList>
            <person name="Kantor R.S."/>
            <person name="Huddy R.J."/>
            <person name="Iyer R."/>
            <person name="Thomas B.C."/>
            <person name="Brown C.T."/>
            <person name="Anantharaman K."/>
            <person name="Tringe S."/>
            <person name="Hettich R.L."/>
            <person name="Harrison S.T."/>
            <person name="Banfield J.F."/>
        </authorList>
    </citation>
    <scope>NUCLEOTIDE SEQUENCE [LARGE SCALE GENOMIC DNA]</scope>
    <source>
        <strain evidence="10">59-99</strain>
    </source>
</reference>
<feature type="domain" description="Cytochrome C biogenesis protein transmembrane" evidence="9">
    <location>
        <begin position="220"/>
        <end position="431"/>
    </location>
</feature>
<evidence type="ECO:0000256" key="7">
    <source>
        <dbReference type="SAM" id="Phobius"/>
    </source>
</evidence>
<evidence type="ECO:0000256" key="6">
    <source>
        <dbReference type="SAM" id="MobiDB-lite"/>
    </source>
</evidence>
<feature type="transmembrane region" description="Helical" evidence="7">
    <location>
        <begin position="480"/>
        <end position="498"/>
    </location>
</feature>
<comment type="subcellular location">
    <subcellularLocation>
        <location evidence="1">Membrane</location>
        <topology evidence="1">Multi-pass membrane protein</topology>
    </subcellularLocation>
</comment>
<keyword evidence="4 7" id="KW-1133">Transmembrane helix</keyword>
<dbReference type="InterPro" id="IPR003834">
    <property type="entry name" value="Cyt_c_assmbl_TM_dom"/>
</dbReference>
<feature type="transmembrane region" description="Helical" evidence="7">
    <location>
        <begin position="300"/>
        <end position="320"/>
    </location>
</feature>